<gene>
    <name evidence="5 7" type="primary">hrcA</name>
    <name evidence="7" type="ORF">QLQ80_02395</name>
</gene>
<dbReference type="GO" id="GO:0045892">
    <property type="term" value="P:negative regulation of DNA-templated transcription"/>
    <property type="evidence" value="ECO:0007669"/>
    <property type="project" value="UniProtKB-UniRule"/>
</dbReference>
<dbReference type="SUPFAM" id="SSF46785">
    <property type="entry name" value="Winged helix' DNA-binding domain"/>
    <property type="match status" value="1"/>
</dbReference>
<keyword evidence="3 5" id="KW-0346">Stress response</keyword>
<reference evidence="7" key="1">
    <citation type="submission" date="2023-05" db="EMBL/GenBank/DDBJ databases">
        <title>Mycoplasma phocimorsus sp. nov., isolated from Scandinavian patients with seal finger or septic arthritis after contact with seals.</title>
        <authorList>
            <person name="Skafte-Holm A."/>
            <person name="Pedersen T.R."/>
            <person name="Froelund M."/>
            <person name="Stegger M."/>
            <person name="Qvortrup K."/>
            <person name="Michaels D.L."/>
            <person name="Brown D.R."/>
            <person name="Jensen J.S."/>
        </authorList>
    </citation>
    <scope>NUCLEOTIDE SEQUENCE</scope>
    <source>
        <strain evidence="7">M5725</strain>
    </source>
</reference>
<keyword evidence="4 5" id="KW-0804">Transcription</keyword>
<organism evidence="7 8">
    <name type="scientific">Mycoplasma phocimorsus</name>
    <dbReference type="NCBI Taxonomy" id="3045839"/>
    <lineage>
        <taxon>Bacteria</taxon>
        <taxon>Bacillati</taxon>
        <taxon>Mycoplasmatota</taxon>
        <taxon>Mollicutes</taxon>
        <taxon>Mycoplasmataceae</taxon>
        <taxon>Mycoplasma</taxon>
    </lineage>
</organism>
<dbReference type="Gene3D" id="1.10.10.10">
    <property type="entry name" value="Winged helix-like DNA-binding domain superfamily/Winged helix DNA-binding domain"/>
    <property type="match status" value="1"/>
</dbReference>
<dbReference type="EMBL" id="JASDDP010000021">
    <property type="protein sequence ID" value="MDJ1645921.1"/>
    <property type="molecule type" value="Genomic_DNA"/>
</dbReference>
<dbReference type="InterPro" id="IPR021153">
    <property type="entry name" value="HrcA_C"/>
</dbReference>
<evidence type="ECO:0000256" key="4">
    <source>
        <dbReference type="ARBA" id="ARBA00023163"/>
    </source>
</evidence>
<dbReference type="NCBIfam" id="TIGR00331">
    <property type="entry name" value="hrcA"/>
    <property type="match status" value="1"/>
</dbReference>
<sequence>MEKIKLDDLNLKERVYFKAIIENYIQTGKPVGSKHLMQQTELNVSSATIRNFMATLEQKGFLEKEHISSGRIPTAKGFNYYGCFLSVDLDAKIKSMIEDLFAKRRVSIDETIDLALQTIAQSYDLTLVASSDNSNELLMSIQLVPISQTQGTVIIVSSSGNVWSKIITFEKGNIDDVRIAIRLFKERLINTPLIELRSKTMQLSIILERTVKNYEDILKSFVDKVFTFEQKNSNKVYNKSSMILSKDISRPNLSKLIYIVENESIWKMIEDHTQDEDNIKLLVSGDSSLISKRISSPEKIKEISIVGPKRLDYNKAKTVLKTISALLEQKQIQLKKESNNE</sequence>
<dbReference type="Proteomes" id="UP001224428">
    <property type="component" value="Unassembled WGS sequence"/>
</dbReference>
<evidence type="ECO:0000256" key="5">
    <source>
        <dbReference type="HAMAP-Rule" id="MF_00081"/>
    </source>
</evidence>
<dbReference type="HAMAP" id="MF_00081">
    <property type="entry name" value="HrcA"/>
    <property type="match status" value="1"/>
</dbReference>
<dbReference type="AlphaFoldDB" id="A0AAJ1PU82"/>
<keyword evidence="1 5" id="KW-0678">Repressor</keyword>
<dbReference type="GO" id="GO:0003677">
    <property type="term" value="F:DNA binding"/>
    <property type="evidence" value="ECO:0007669"/>
    <property type="project" value="InterPro"/>
</dbReference>
<protein>
    <recommendedName>
        <fullName evidence="5">Heat-inducible transcription repressor HrcA</fullName>
    </recommendedName>
</protein>
<accession>A0AAJ1PU82</accession>
<comment type="caution">
    <text evidence="7">The sequence shown here is derived from an EMBL/GenBank/DDBJ whole genome shotgun (WGS) entry which is preliminary data.</text>
</comment>
<evidence type="ECO:0000259" key="6">
    <source>
        <dbReference type="Pfam" id="PF01628"/>
    </source>
</evidence>
<comment type="similarity">
    <text evidence="5">Belongs to the HrcA family.</text>
</comment>
<dbReference type="SUPFAM" id="SSF55781">
    <property type="entry name" value="GAF domain-like"/>
    <property type="match status" value="1"/>
</dbReference>
<dbReference type="InterPro" id="IPR036388">
    <property type="entry name" value="WH-like_DNA-bd_sf"/>
</dbReference>
<proteinExistence type="inferred from homology"/>
<evidence type="ECO:0000256" key="3">
    <source>
        <dbReference type="ARBA" id="ARBA00023016"/>
    </source>
</evidence>
<name>A0AAJ1PU82_9MOLU</name>
<feature type="domain" description="Heat-inducible transcription repressor HrcA C-terminal" evidence="6">
    <location>
        <begin position="109"/>
        <end position="315"/>
    </location>
</feature>
<dbReference type="RefSeq" id="WP_283827329.1">
    <property type="nucleotide sequence ID" value="NZ_JASDDP010000021.1"/>
</dbReference>
<keyword evidence="8" id="KW-1185">Reference proteome</keyword>
<dbReference type="PIRSF" id="PIRSF005485">
    <property type="entry name" value="HrcA"/>
    <property type="match status" value="1"/>
</dbReference>
<evidence type="ECO:0000256" key="2">
    <source>
        <dbReference type="ARBA" id="ARBA00023015"/>
    </source>
</evidence>
<dbReference type="InterPro" id="IPR036390">
    <property type="entry name" value="WH_DNA-bd_sf"/>
</dbReference>
<dbReference type="Pfam" id="PF01628">
    <property type="entry name" value="HrcA"/>
    <property type="match status" value="1"/>
</dbReference>
<dbReference type="InterPro" id="IPR002571">
    <property type="entry name" value="HrcA"/>
</dbReference>
<keyword evidence="2 5" id="KW-0805">Transcription regulation</keyword>
<evidence type="ECO:0000313" key="7">
    <source>
        <dbReference type="EMBL" id="MDJ1645921.1"/>
    </source>
</evidence>
<dbReference type="PANTHER" id="PTHR34824:SF1">
    <property type="entry name" value="HEAT-INDUCIBLE TRANSCRIPTION REPRESSOR HRCA"/>
    <property type="match status" value="1"/>
</dbReference>
<evidence type="ECO:0000256" key="1">
    <source>
        <dbReference type="ARBA" id="ARBA00022491"/>
    </source>
</evidence>
<evidence type="ECO:0000313" key="8">
    <source>
        <dbReference type="Proteomes" id="UP001224428"/>
    </source>
</evidence>
<comment type="function">
    <text evidence="5">Negative regulator of class I heat shock genes (grpE-dnaK-dnaJ and groELS operons). Prevents heat-shock induction of these operons.</text>
</comment>
<dbReference type="PANTHER" id="PTHR34824">
    <property type="entry name" value="HEAT-INDUCIBLE TRANSCRIPTION REPRESSOR HRCA"/>
    <property type="match status" value="1"/>
</dbReference>